<protein>
    <submittedName>
        <fullName evidence="1">Minor capsid protein</fullName>
    </submittedName>
</protein>
<sequence>MTVIDKRMLVDAVTIRKLTGETDVWGKVTYDEPTPLKPVRFDRTFNVSGSTNNRSESKPSVLFVYPKHCPVVLDESFENGLINDGKRDYKIRSVIPVYYPRQNKVFCYEIEVI</sequence>
<reference evidence="2" key="1">
    <citation type="submission" date="2017-10" db="EMBL/GenBank/DDBJ databases">
        <title>FDA dAtabase for Regulatory Grade micrObial Sequences (FDA-ARGOS): Supporting development and validation of Infectious Disease Dx tests.</title>
        <authorList>
            <person name="Goldberg B."/>
            <person name="Campos J."/>
            <person name="Tallon L."/>
            <person name="Sadzewicz L."/>
            <person name="Ott S."/>
            <person name="Zhao X."/>
            <person name="Nagaraj S."/>
            <person name="Vavikolanu K."/>
            <person name="Aluvathingal J."/>
            <person name="Nadendla S."/>
            <person name="Geyer C."/>
            <person name="Sichtig H."/>
        </authorList>
    </citation>
    <scope>NUCLEOTIDE SEQUENCE [LARGE SCALE GENOMIC DNA]</scope>
    <source>
        <strain evidence="2">FDAARGOS_376</strain>
    </source>
</reference>
<dbReference type="AlphaFoldDB" id="A0A2C5WI04"/>
<dbReference type="Proteomes" id="UP000222460">
    <property type="component" value="Unassembled WGS sequence"/>
</dbReference>
<dbReference type="EMBL" id="PDKZ01000001">
    <property type="protein sequence ID" value="PHH44310.1"/>
    <property type="molecule type" value="Genomic_DNA"/>
</dbReference>
<proteinExistence type="predicted"/>
<gene>
    <name evidence="1" type="ORF">CRX57_00160</name>
</gene>
<comment type="caution">
    <text evidence="1">The sequence shown here is derived from an EMBL/GenBank/DDBJ whole genome shotgun (WGS) entry which is preliminary data.</text>
</comment>
<dbReference type="RefSeq" id="WP_098963770.1">
    <property type="nucleotide sequence ID" value="NZ_PDKZ01000001.1"/>
</dbReference>
<accession>A0A2C5WI04</accession>
<evidence type="ECO:0000313" key="2">
    <source>
        <dbReference type="Proteomes" id="UP000222460"/>
    </source>
</evidence>
<evidence type="ECO:0000313" key="1">
    <source>
        <dbReference type="EMBL" id="PHH44310.1"/>
    </source>
</evidence>
<name>A0A2C5WI04_PSEPU</name>
<organism evidence="1 2">
    <name type="scientific">Pseudomonas putida</name>
    <name type="common">Arthrobacter siderocapsulatus</name>
    <dbReference type="NCBI Taxonomy" id="303"/>
    <lineage>
        <taxon>Bacteria</taxon>
        <taxon>Pseudomonadati</taxon>
        <taxon>Pseudomonadota</taxon>
        <taxon>Gammaproteobacteria</taxon>
        <taxon>Pseudomonadales</taxon>
        <taxon>Pseudomonadaceae</taxon>
        <taxon>Pseudomonas</taxon>
    </lineage>
</organism>
<dbReference type="InterPro" id="IPR019612">
    <property type="entry name" value="Minor_capsid_put"/>
</dbReference>
<dbReference type="Pfam" id="PF10665">
    <property type="entry name" value="Minor_capsid_1"/>
    <property type="match status" value="1"/>
</dbReference>